<dbReference type="AlphaFoldDB" id="A0A6B9MP57"/>
<feature type="transmembrane region" description="Helical" evidence="1">
    <location>
        <begin position="17"/>
        <end position="39"/>
    </location>
</feature>
<sequence>MTLLFVMNIIFMSFYKFYYYLSFLITMELVQMIFLYFLITYKFSIWTFFLFLMYSVCEGVLGLLIMISVDNEIGHQKILFMNLYY</sequence>
<evidence type="ECO:0000256" key="1">
    <source>
        <dbReference type="SAM" id="Phobius"/>
    </source>
</evidence>
<gene>
    <name evidence="2" type="primary">ND4L</name>
</gene>
<keyword evidence="2" id="KW-0496">Mitochondrion</keyword>
<name>A0A6B9MP57_9HYME</name>
<accession>A0A6B9MP57</accession>
<organism evidence="2">
    <name type="scientific">Lepidotrigona flavibasis</name>
    <dbReference type="NCBI Taxonomy" id="2696055"/>
    <lineage>
        <taxon>Eukaryota</taxon>
        <taxon>Metazoa</taxon>
        <taxon>Ecdysozoa</taxon>
        <taxon>Arthropoda</taxon>
        <taxon>Hexapoda</taxon>
        <taxon>Insecta</taxon>
        <taxon>Pterygota</taxon>
        <taxon>Neoptera</taxon>
        <taxon>Endopterygota</taxon>
        <taxon>Hymenoptera</taxon>
        <taxon>Apocrita</taxon>
        <taxon>Aculeata</taxon>
        <taxon>Apoidea</taxon>
        <taxon>Anthophila</taxon>
        <taxon>Apidae</taxon>
        <taxon>Lepidotrigona</taxon>
    </lineage>
</organism>
<dbReference type="EMBL" id="MN747147">
    <property type="protein sequence ID" value="QHD26506.1"/>
    <property type="molecule type" value="Genomic_DNA"/>
</dbReference>
<protein>
    <submittedName>
        <fullName evidence="2">NADH dehydrogenase subunit 4L</fullName>
    </submittedName>
</protein>
<reference evidence="2" key="1">
    <citation type="submission" date="2019-11" db="EMBL/GenBank/DDBJ databases">
        <title>Complete mitochondrial genome of the stingless bee Lepidotrigona flavibasis.</title>
        <authorList>
            <person name="Zhao M."/>
            <person name="Wang C.-Y."/>
            <person name="Xu H.-L."/>
            <person name="Zhang F.-L."/>
            <person name="Zhong Y.-H."/>
            <person name="Feng Y."/>
            <person name="Wang S.-J."/>
        </authorList>
    </citation>
    <scope>NUCLEOTIDE SEQUENCE</scope>
</reference>
<keyword evidence="1" id="KW-0472">Membrane</keyword>
<proteinExistence type="predicted"/>
<feature type="transmembrane region" description="Helical" evidence="1">
    <location>
        <begin position="45"/>
        <end position="67"/>
    </location>
</feature>
<keyword evidence="1" id="KW-0812">Transmembrane</keyword>
<geneLocation type="mitochondrion" evidence="2"/>
<keyword evidence="1" id="KW-1133">Transmembrane helix</keyword>
<evidence type="ECO:0000313" key="2">
    <source>
        <dbReference type="EMBL" id="QHD26506.1"/>
    </source>
</evidence>